<evidence type="ECO:0000313" key="3">
    <source>
        <dbReference type="Proteomes" id="UP000295293"/>
    </source>
</evidence>
<comment type="caution">
    <text evidence="2">The sequence shown here is derived from an EMBL/GenBank/DDBJ whole genome shotgun (WGS) entry which is preliminary data.</text>
</comment>
<sequence>MTRSERACQIWAVLAWAARNRQSITYTQLESITGAHRAGLGQLLEPIQSYCLINNLPPLTVLVVKQESGLPGSGFSGATAEDLGKSQMAVFATDWLAHGNPQPEKFEAAVRERPSNAAR</sequence>
<keyword evidence="3" id="KW-1185">Reference proteome</keyword>
<reference evidence="2 3" key="1">
    <citation type="submission" date="2019-03" db="EMBL/GenBank/DDBJ databases">
        <title>Genomic Encyclopedia of Type Strains, Phase IV (KMG-IV): sequencing the most valuable type-strain genomes for metagenomic binning, comparative biology and taxonomic classification.</title>
        <authorList>
            <person name="Goeker M."/>
        </authorList>
    </citation>
    <scope>NUCLEOTIDE SEQUENCE [LARGE SCALE GENOMIC DNA]</scope>
    <source>
        <strain evidence="2 3">DSM 21667</strain>
    </source>
</reference>
<gene>
    <name evidence="2" type="ORF">DFR29_108211</name>
</gene>
<dbReference type="RefSeq" id="WP_133819441.1">
    <property type="nucleotide sequence ID" value="NZ_SNZH01000008.1"/>
</dbReference>
<proteinExistence type="predicted"/>
<dbReference type="AlphaFoldDB" id="A0A4R6YVC3"/>
<name>A0A4R6YVC3_9GAMM</name>
<evidence type="ECO:0000313" key="2">
    <source>
        <dbReference type="EMBL" id="TDR42623.1"/>
    </source>
</evidence>
<organism evidence="2 3">
    <name type="scientific">Tahibacter aquaticus</name>
    <dbReference type="NCBI Taxonomy" id="520092"/>
    <lineage>
        <taxon>Bacteria</taxon>
        <taxon>Pseudomonadati</taxon>
        <taxon>Pseudomonadota</taxon>
        <taxon>Gammaproteobacteria</taxon>
        <taxon>Lysobacterales</taxon>
        <taxon>Rhodanobacteraceae</taxon>
        <taxon>Tahibacter</taxon>
    </lineage>
</organism>
<dbReference type="EMBL" id="SNZH01000008">
    <property type="protein sequence ID" value="TDR42623.1"/>
    <property type="molecule type" value="Genomic_DNA"/>
</dbReference>
<evidence type="ECO:0000256" key="1">
    <source>
        <dbReference type="SAM" id="MobiDB-lite"/>
    </source>
</evidence>
<dbReference type="OrthoDB" id="5769657at2"/>
<feature type="compositionally biased region" description="Basic and acidic residues" evidence="1">
    <location>
        <begin position="104"/>
        <end position="119"/>
    </location>
</feature>
<dbReference type="Proteomes" id="UP000295293">
    <property type="component" value="Unassembled WGS sequence"/>
</dbReference>
<accession>A0A4R6YVC3</accession>
<protein>
    <submittedName>
        <fullName evidence="2">Uncharacterized protein</fullName>
    </submittedName>
</protein>
<feature type="region of interest" description="Disordered" evidence="1">
    <location>
        <begin position="100"/>
        <end position="119"/>
    </location>
</feature>